<keyword evidence="10" id="KW-0804">Transcription</keyword>
<dbReference type="EMBL" id="JAFDVD010000008">
    <property type="protein sequence ID" value="MBM6400329.1"/>
    <property type="molecule type" value="Genomic_DNA"/>
</dbReference>
<keyword evidence="9" id="KW-0238">DNA-binding</keyword>
<keyword evidence="6" id="KW-0862">Zinc</keyword>
<comment type="subcellular location">
    <subcellularLocation>
        <location evidence="1">Cytoplasm</location>
    </subcellularLocation>
</comment>
<comment type="caution">
    <text evidence="11">The sequence shown here is derived from an EMBL/GenBank/DDBJ whole genome shotgun (WGS) entry which is preliminary data.</text>
</comment>
<evidence type="ECO:0000256" key="10">
    <source>
        <dbReference type="ARBA" id="ARBA00023163"/>
    </source>
</evidence>
<evidence type="ECO:0000256" key="5">
    <source>
        <dbReference type="ARBA" id="ARBA00022723"/>
    </source>
</evidence>
<keyword evidence="8" id="KW-0805">Transcription regulation</keyword>
<dbReference type="Pfam" id="PF01475">
    <property type="entry name" value="FUR"/>
    <property type="match status" value="1"/>
</dbReference>
<name>A0ABS2CMK4_9MICO</name>
<keyword evidence="7" id="KW-0408">Iron</keyword>
<evidence type="ECO:0000313" key="11">
    <source>
        <dbReference type="EMBL" id="MBM6400329.1"/>
    </source>
</evidence>
<dbReference type="InterPro" id="IPR036390">
    <property type="entry name" value="WH_DNA-bd_sf"/>
</dbReference>
<reference evidence="11" key="1">
    <citation type="submission" date="2021-02" db="EMBL/GenBank/DDBJ databases">
        <title>Phycicoccus sp. MQZ13P-5T, whole genome shotgun sequence.</title>
        <authorList>
            <person name="Tuo L."/>
        </authorList>
    </citation>
    <scope>NUCLEOTIDE SEQUENCE</scope>
    <source>
        <strain evidence="11">MQZ13P-5</strain>
    </source>
</reference>
<dbReference type="RefSeq" id="WP_204130800.1">
    <property type="nucleotide sequence ID" value="NZ_JAFDVD010000008.1"/>
</dbReference>
<dbReference type="InterPro" id="IPR043135">
    <property type="entry name" value="Fur_C"/>
</dbReference>
<dbReference type="PANTHER" id="PTHR33202:SF18">
    <property type="entry name" value="TRANSCRIPTIONAL REGULATOR FURA"/>
    <property type="match status" value="1"/>
</dbReference>
<evidence type="ECO:0000256" key="2">
    <source>
        <dbReference type="ARBA" id="ARBA00007957"/>
    </source>
</evidence>
<organism evidence="11 12">
    <name type="scientific">Phycicoccus sonneratiae</name>
    <dbReference type="NCBI Taxonomy" id="2807628"/>
    <lineage>
        <taxon>Bacteria</taxon>
        <taxon>Bacillati</taxon>
        <taxon>Actinomycetota</taxon>
        <taxon>Actinomycetes</taxon>
        <taxon>Micrococcales</taxon>
        <taxon>Intrasporangiaceae</taxon>
        <taxon>Phycicoccus</taxon>
    </lineage>
</organism>
<evidence type="ECO:0000256" key="9">
    <source>
        <dbReference type="ARBA" id="ARBA00023125"/>
    </source>
</evidence>
<accession>A0ABS2CMK4</accession>
<dbReference type="InterPro" id="IPR002481">
    <property type="entry name" value="FUR"/>
</dbReference>
<dbReference type="SUPFAM" id="SSF46785">
    <property type="entry name" value="Winged helix' DNA-binding domain"/>
    <property type="match status" value="1"/>
</dbReference>
<keyword evidence="5" id="KW-0479">Metal-binding</keyword>
<protein>
    <submittedName>
        <fullName evidence="11">Transcriptional repressor</fullName>
    </submittedName>
</protein>
<gene>
    <name evidence="11" type="ORF">JQN70_08035</name>
</gene>
<dbReference type="PANTHER" id="PTHR33202">
    <property type="entry name" value="ZINC UPTAKE REGULATION PROTEIN"/>
    <property type="match status" value="1"/>
</dbReference>
<dbReference type="Gene3D" id="1.10.10.10">
    <property type="entry name" value="Winged helix-like DNA-binding domain superfamily/Winged helix DNA-binding domain"/>
    <property type="match status" value="1"/>
</dbReference>
<evidence type="ECO:0000256" key="1">
    <source>
        <dbReference type="ARBA" id="ARBA00004496"/>
    </source>
</evidence>
<dbReference type="CDD" id="cd07153">
    <property type="entry name" value="Fur_like"/>
    <property type="match status" value="1"/>
</dbReference>
<evidence type="ECO:0000256" key="7">
    <source>
        <dbReference type="ARBA" id="ARBA00023004"/>
    </source>
</evidence>
<keyword evidence="4" id="KW-0678">Repressor</keyword>
<keyword evidence="12" id="KW-1185">Reference proteome</keyword>
<dbReference type="InterPro" id="IPR036388">
    <property type="entry name" value="WH-like_DNA-bd_sf"/>
</dbReference>
<sequence length="143" mass="15443">MVRDEDPAQLLRAVGLRVTRPRLEVLSAVHAHPHADTGTLLRAVRAHLPSVSHQAVYDSLHTLTGAGLVRAIQPAGSVTRYEARVGDNHHHVVCRGCGTMADVDCAVGETPCLHPSADHDFELDEAEVVYWGRCPQCRAATTA</sequence>
<comment type="similarity">
    <text evidence="2">Belongs to the Fur family.</text>
</comment>
<proteinExistence type="inferred from homology"/>
<evidence type="ECO:0000256" key="4">
    <source>
        <dbReference type="ARBA" id="ARBA00022491"/>
    </source>
</evidence>
<dbReference type="Gene3D" id="3.30.1490.190">
    <property type="match status" value="1"/>
</dbReference>
<keyword evidence="3" id="KW-0963">Cytoplasm</keyword>
<dbReference type="Proteomes" id="UP001430172">
    <property type="component" value="Unassembled WGS sequence"/>
</dbReference>
<evidence type="ECO:0000256" key="6">
    <source>
        <dbReference type="ARBA" id="ARBA00022833"/>
    </source>
</evidence>
<evidence type="ECO:0000256" key="3">
    <source>
        <dbReference type="ARBA" id="ARBA00022490"/>
    </source>
</evidence>
<evidence type="ECO:0000313" key="12">
    <source>
        <dbReference type="Proteomes" id="UP001430172"/>
    </source>
</evidence>
<evidence type="ECO:0000256" key="8">
    <source>
        <dbReference type="ARBA" id="ARBA00023015"/>
    </source>
</evidence>